<name>A0A1H7LFE2_9ACTN</name>
<dbReference type="Pfam" id="PF13490">
    <property type="entry name" value="zf-HC2"/>
    <property type="match status" value="1"/>
</dbReference>
<dbReference type="OrthoDB" id="5185837at2"/>
<keyword evidence="4" id="KW-0479">Metal-binding</keyword>
<dbReference type="AlphaFoldDB" id="A0A1H7LFE2"/>
<feature type="domain" description="Putative zinc-finger" evidence="3">
    <location>
        <begin position="10"/>
        <end position="37"/>
    </location>
</feature>
<evidence type="ECO:0000256" key="2">
    <source>
        <dbReference type="ARBA" id="ARBA00023163"/>
    </source>
</evidence>
<evidence type="ECO:0000259" key="3">
    <source>
        <dbReference type="Pfam" id="PF13490"/>
    </source>
</evidence>
<dbReference type="InterPro" id="IPR041916">
    <property type="entry name" value="Anti_sigma_zinc_sf"/>
</dbReference>
<proteinExistence type="predicted"/>
<keyword evidence="1" id="KW-0805">Transcription regulation</keyword>
<accession>A0A1H7LFE2</accession>
<dbReference type="Proteomes" id="UP000198953">
    <property type="component" value="Unassembled WGS sequence"/>
</dbReference>
<dbReference type="EMBL" id="FOBF01000003">
    <property type="protein sequence ID" value="SEK97701.1"/>
    <property type="molecule type" value="Genomic_DNA"/>
</dbReference>
<evidence type="ECO:0000313" key="5">
    <source>
        <dbReference type="Proteomes" id="UP000198953"/>
    </source>
</evidence>
<sequence>MTSQVEHTDVGAYALGLLEDDDRRAFESHLLGCASCRAELDELSGVASALTGVGPLLDDDPPPPDGQAQVIDLLRRRQAADRRARRGTWLIGTAAAVTLVAGGLTVGTQLAGQAGAPGGQPVAAAGHAGHLGPAEQFYADGTPVEGRGADGVTGGLVVESKGWGTHAALRLSGLRGPLECELVSVSRSGERHVMTGWSVPPAGYGVPGSPDPLYMHGGSPVPLKDIARFEVVTSTGRTLLTVEV</sequence>
<dbReference type="STRING" id="46177.SAMN05660976_01562"/>
<organism evidence="4 5">
    <name type="scientific">Nonomuraea pusilla</name>
    <dbReference type="NCBI Taxonomy" id="46177"/>
    <lineage>
        <taxon>Bacteria</taxon>
        <taxon>Bacillati</taxon>
        <taxon>Actinomycetota</taxon>
        <taxon>Actinomycetes</taxon>
        <taxon>Streptosporangiales</taxon>
        <taxon>Streptosporangiaceae</taxon>
        <taxon>Nonomuraea</taxon>
    </lineage>
</organism>
<protein>
    <submittedName>
        <fullName evidence="4">Putative zinc-finger</fullName>
    </submittedName>
</protein>
<evidence type="ECO:0000313" key="4">
    <source>
        <dbReference type="EMBL" id="SEK97701.1"/>
    </source>
</evidence>
<keyword evidence="5" id="KW-1185">Reference proteome</keyword>
<keyword evidence="4" id="KW-0863">Zinc-finger</keyword>
<keyword evidence="4" id="KW-0862">Zinc</keyword>
<dbReference type="Gene3D" id="1.10.10.1320">
    <property type="entry name" value="Anti-sigma factor, zinc-finger domain"/>
    <property type="match status" value="1"/>
</dbReference>
<gene>
    <name evidence="4" type="ORF">SAMN05660976_01562</name>
</gene>
<dbReference type="RefSeq" id="WP_091099266.1">
    <property type="nucleotide sequence ID" value="NZ_FOBF01000003.1"/>
</dbReference>
<dbReference type="GO" id="GO:0008270">
    <property type="term" value="F:zinc ion binding"/>
    <property type="evidence" value="ECO:0007669"/>
    <property type="project" value="UniProtKB-KW"/>
</dbReference>
<evidence type="ECO:0000256" key="1">
    <source>
        <dbReference type="ARBA" id="ARBA00023015"/>
    </source>
</evidence>
<reference evidence="4 5" key="1">
    <citation type="submission" date="2016-10" db="EMBL/GenBank/DDBJ databases">
        <authorList>
            <person name="de Groot N.N."/>
        </authorList>
    </citation>
    <scope>NUCLEOTIDE SEQUENCE [LARGE SCALE GENOMIC DNA]</scope>
    <source>
        <strain evidence="4 5">DSM 43357</strain>
    </source>
</reference>
<dbReference type="InterPro" id="IPR027383">
    <property type="entry name" value="Znf_put"/>
</dbReference>
<keyword evidence="2" id="KW-0804">Transcription</keyword>